<dbReference type="Gene3D" id="1.20.1250.20">
    <property type="entry name" value="MFS general substrate transporter like domains"/>
    <property type="match status" value="2"/>
</dbReference>
<dbReference type="Pfam" id="PF05978">
    <property type="entry name" value="UNC-93"/>
    <property type="match status" value="1"/>
</dbReference>
<dbReference type="PANTHER" id="PTHR19444">
    <property type="entry name" value="UNC-93 RELATED"/>
    <property type="match status" value="1"/>
</dbReference>
<accession>A0A3G5AIJ0</accession>
<dbReference type="PANTHER" id="PTHR19444:SF13">
    <property type="entry name" value="PROTEIN UNC-93 HOMOLOG A"/>
    <property type="match status" value="1"/>
</dbReference>
<evidence type="ECO:0000259" key="6">
    <source>
        <dbReference type="PROSITE" id="PS50850"/>
    </source>
</evidence>
<keyword evidence="2 5" id="KW-0812">Transmembrane</keyword>
<dbReference type="InterPro" id="IPR036259">
    <property type="entry name" value="MFS_trans_sf"/>
</dbReference>
<dbReference type="GO" id="GO:0022857">
    <property type="term" value="F:transmembrane transporter activity"/>
    <property type="evidence" value="ECO:0007669"/>
    <property type="project" value="InterPro"/>
</dbReference>
<dbReference type="InterPro" id="IPR010291">
    <property type="entry name" value="Ion_channel_UNC-93"/>
</dbReference>
<protein>
    <recommendedName>
        <fullName evidence="6">Major facilitator superfamily (MFS) profile domain-containing protein</fullName>
    </recommendedName>
</protein>
<feature type="transmembrane region" description="Helical" evidence="5">
    <location>
        <begin position="20"/>
        <end position="40"/>
    </location>
</feature>
<feature type="transmembrane region" description="Helical" evidence="5">
    <location>
        <begin position="52"/>
        <end position="75"/>
    </location>
</feature>
<evidence type="ECO:0000256" key="2">
    <source>
        <dbReference type="ARBA" id="ARBA00022692"/>
    </source>
</evidence>
<dbReference type="InterPro" id="IPR020846">
    <property type="entry name" value="MFS_dom"/>
</dbReference>
<feature type="transmembrane region" description="Helical" evidence="5">
    <location>
        <begin position="111"/>
        <end position="130"/>
    </location>
</feature>
<feature type="transmembrane region" description="Helical" evidence="5">
    <location>
        <begin position="306"/>
        <end position="323"/>
    </location>
</feature>
<dbReference type="SUPFAM" id="SSF103473">
    <property type="entry name" value="MFS general substrate transporter"/>
    <property type="match status" value="1"/>
</dbReference>
<dbReference type="PROSITE" id="PS50850">
    <property type="entry name" value="MFS"/>
    <property type="match status" value="1"/>
</dbReference>
<sequence length="429" mass="47789">METNSEILGNQETRCITKCIFDFIVLVLSFFLIFVAFNSIQNLASSLDGNQSFANLGSASLFTIYGVFFFVCLFAPQIIKFLEPKKAIIFGFVAFCFYTIANNPYIICWEILIVASFLVGIGGPIMWVSQGKYITELTVEFSKIKSQEEKSIFGTFNGIFYGIFQCTQIVGNLLSSLILHRNINIMSIIYICCAGLGTVVIFFIRPLSSIKYGENISYEEVASASASKDIKTWQLLANPKICLLIPLFLNSGLVPAFVFNVFTSQIIQTSLGDQNIGYVMATFGLLNALTSLLVGKLSDKIGGGSIIIFGLFVEFCLCLYFSLNYTNLNFAVYEIYCFAAVWGLIDAINNTLVPTLLSLLFPEEIEAAFSNFRLWQTLGFTIIMALGIVNLVPDINTNFLIKVLVLLGWNLVTFVTFILINIFNEIEKN</sequence>
<feature type="transmembrane region" description="Helical" evidence="5">
    <location>
        <begin position="275"/>
        <end position="294"/>
    </location>
</feature>
<keyword evidence="4 5" id="KW-0472">Membrane</keyword>
<dbReference type="EMBL" id="MK072443">
    <property type="protein sequence ID" value="AYV85229.1"/>
    <property type="molecule type" value="Genomic_DNA"/>
</dbReference>
<feature type="transmembrane region" description="Helical" evidence="5">
    <location>
        <begin position="335"/>
        <end position="362"/>
    </location>
</feature>
<keyword evidence="3 5" id="KW-1133">Transmembrane helix</keyword>
<feature type="transmembrane region" description="Helical" evidence="5">
    <location>
        <begin position="87"/>
        <end position="105"/>
    </location>
</feature>
<evidence type="ECO:0000313" key="7">
    <source>
        <dbReference type="EMBL" id="AYV85229.1"/>
    </source>
</evidence>
<dbReference type="InterPro" id="IPR051951">
    <property type="entry name" value="UNC-93_regulatory"/>
</dbReference>
<evidence type="ECO:0000256" key="4">
    <source>
        <dbReference type="ARBA" id="ARBA00023136"/>
    </source>
</evidence>
<feature type="domain" description="Major facilitator superfamily (MFS) profile" evidence="6">
    <location>
        <begin position="235"/>
        <end position="429"/>
    </location>
</feature>
<organism evidence="7">
    <name type="scientific">Satyrvirus sp</name>
    <dbReference type="NCBI Taxonomy" id="2487771"/>
    <lineage>
        <taxon>Viruses</taxon>
        <taxon>Varidnaviria</taxon>
        <taxon>Bamfordvirae</taxon>
        <taxon>Nucleocytoviricota</taxon>
        <taxon>Megaviricetes</taxon>
        <taxon>Imitervirales</taxon>
        <taxon>Mimiviridae</taxon>
        <taxon>Megamimivirinae</taxon>
    </lineage>
</organism>
<proteinExistence type="predicted"/>
<name>A0A3G5AIJ0_9VIRU</name>
<feature type="transmembrane region" description="Helical" evidence="5">
    <location>
        <begin position="399"/>
        <end position="423"/>
    </location>
</feature>
<evidence type="ECO:0000256" key="3">
    <source>
        <dbReference type="ARBA" id="ARBA00022989"/>
    </source>
</evidence>
<feature type="transmembrane region" description="Helical" evidence="5">
    <location>
        <begin position="183"/>
        <end position="204"/>
    </location>
</feature>
<comment type="subcellular location">
    <subcellularLocation>
        <location evidence="1">Membrane</location>
        <topology evidence="1">Multi-pass membrane protein</topology>
    </subcellularLocation>
</comment>
<feature type="transmembrane region" description="Helical" evidence="5">
    <location>
        <begin position="374"/>
        <end position="393"/>
    </location>
</feature>
<evidence type="ECO:0000256" key="1">
    <source>
        <dbReference type="ARBA" id="ARBA00004141"/>
    </source>
</evidence>
<dbReference type="GO" id="GO:0016020">
    <property type="term" value="C:membrane"/>
    <property type="evidence" value="ECO:0007669"/>
    <property type="project" value="UniProtKB-SubCell"/>
</dbReference>
<gene>
    <name evidence="7" type="ORF">Satyrvirus7_23</name>
</gene>
<reference evidence="7" key="1">
    <citation type="submission" date="2018-10" db="EMBL/GenBank/DDBJ databases">
        <title>Hidden diversity of soil giant viruses.</title>
        <authorList>
            <person name="Schulz F."/>
            <person name="Alteio L."/>
            <person name="Goudeau D."/>
            <person name="Ryan E.M."/>
            <person name="Malmstrom R.R."/>
            <person name="Blanchard J."/>
            <person name="Woyke T."/>
        </authorList>
    </citation>
    <scope>NUCLEOTIDE SEQUENCE</scope>
    <source>
        <strain evidence="7">SAV1</strain>
    </source>
</reference>
<feature type="transmembrane region" description="Helical" evidence="5">
    <location>
        <begin position="241"/>
        <end position="263"/>
    </location>
</feature>
<evidence type="ECO:0000256" key="5">
    <source>
        <dbReference type="SAM" id="Phobius"/>
    </source>
</evidence>